<comment type="function">
    <text evidence="6">Oxygenase that can act as both a histone lysine demethylase and a ribosomal histidine hydroxylase. Is involved in the demethylation of trimethylated 'Lys-9' on histone H3 (H3K9me3), leading to an increase in ribosomal RNA expression. Also catalyzes the hydroxylation of 60S ribosomal protein L27a on 'His-39'. May play an important role in cell growth and survival. May be involved in ribosome biogenesis, most likely during the assembly process of pre-ribosomal particles.</text>
</comment>
<dbReference type="InterPro" id="IPR039994">
    <property type="entry name" value="NO66-like"/>
</dbReference>
<keyword evidence="12" id="KW-1185">Reference proteome</keyword>
<dbReference type="EMBL" id="AGNL01023819">
    <property type="protein sequence ID" value="EJK59020.1"/>
    <property type="molecule type" value="Genomic_DNA"/>
</dbReference>
<dbReference type="GO" id="GO:0036139">
    <property type="term" value="F:peptidyl-histidine dioxygenase activity"/>
    <property type="evidence" value="ECO:0007669"/>
    <property type="project" value="UniProtKB-EC"/>
</dbReference>
<reference evidence="11 12" key="1">
    <citation type="journal article" date="2012" name="Genome Biol.">
        <title>Genome and low-iron response of an oceanic diatom adapted to chronic iron limitation.</title>
        <authorList>
            <person name="Lommer M."/>
            <person name="Specht M."/>
            <person name="Roy A.S."/>
            <person name="Kraemer L."/>
            <person name="Andreson R."/>
            <person name="Gutowska M.A."/>
            <person name="Wolf J."/>
            <person name="Bergner S.V."/>
            <person name="Schilhabel M.B."/>
            <person name="Klostermeier U.C."/>
            <person name="Beiko R.G."/>
            <person name="Rosenstiel P."/>
            <person name="Hippler M."/>
            <person name="Laroche J."/>
        </authorList>
    </citation>
    <scope>NUCLEOTIDE SEQUENCE [LARGE SCALE GENOMIC DNA]</scope>
    <source>
        <strain evidence="11 12">CCMP1005</strain>
    </source>
</reference>
<evidence type="ECO:0000256" key="4">
    <source>
        <dbReference type="ARBA" id="ARBA00023004"/>
    </source>
</evidence>
<keyword evidence="9" id="KW-0539">Nucleus</keyword>
<proteinExistence type="inferred from homology"/>
<comment type="catalytic activity">
    <reaction evidence="8">
        <text>L-histidyl-[protein] + 2-oxoglutarate + O2 = (3S)-3-hydroxy-L-histidyl-[protein] + succinate + CO2</text>
        <dbReference type="Rhea" id="RHEA:54256"/>
        <dbReference type="Rhea" id="RHEA-COMP:9745"/>
        <dbReference type="Rhea" id="RHEA-COMP:13840"/>
        <dbReference type="ChEBI" id="CHEBI:15379"/>
        <dbReference type="ChEBI" id="CHEBI:16526"/>
        <dbReference type="ChEBI" id="CHEBI:16810"/>
        <dbReference type="ChEBI" id="CHEBI:29979"/>
        <dbReference type="ChEBI" id="CHEBI:30031"/>
        <dbReference type="ChEBI" id="CHEBI:138021"/>
        <dbReference type="EC" id="1.14.11.79"/>
    </reaction>
</comment>
<comment type="catalytic activity">
    <reaction evidence="7">
        <text>L-histidyl-[ribosomal protein uL15] + 2-oxoglutarate + O2 = (3S)-3-hydroxy-L-histidyl-[ribosomal protein uL15] + succinate + CO2</text>
        <dbReference type="Rhea" id="RHEA:54024"/>
        <dbReference type="Rhea" id="RHEA-COMP:13760"/>
        <dbReference type="Rhea" id="RHEA-COMP:13761"/>
        <dbReference type="ChEBI" id="CHEBI:15379"/>
        <dbReference type="ChEBI" id="CHEBI:16526"/>
        <dbReference type="ChEBI" id="CHEBI:16810"/>
        <dbReference type="ChEBI" id="CHEBI:29979"/>
        <dbReference type="ChEBI" id="CHEBI:30031"/>
        <dbReference type="ChEBI" id="CHEBI:138021"/>
    </reaction>
</comment>
<dbReference type="PANTHER" id="PTHR13096:SF7">
    <property type="entry name" value="RIBOSOMAL OXYGENASE 2"/>
    <property type="match status" value="1"/>
</dbReference>
<organism evidence="11 12">
    <name type="scientific">Thalassiosira oceanica</name>
    <name type="common">Marine diatom</name>
    <dbReference type="NCBI Taxonomy" id="159749"/>
    <lineage>
        <taxon>Eukaryota</taxon>
        <taxon>Sar</taxon>
        <taxon>Stramenopiles</taxon>
        <taxon>Ochrophyta</taxon>
        <taxon>Bacillariophyta</taxon>
        <taxon>Coscinodiscophyceae</taxon>
        <taxon>Thalassiosirophycidae</taxon>
        <taxon>Thalassiosirales</taxon>
        <taxon>Thalassiosiraceae</taxon>
        <taxon>Thalassiosira</taxon>
    </lineage>
</organism>
<dbReference type="GO" id="GO:0042254">
    <property type="term" value="P:ribosome biogenesis"/>
    <property type="evidence" value="ECO:0007669"/>
    <property type="project" value="UniProtKB-KW"/>
</dbReference>
<dbReference type="GO" id="GO:0005730">
    <property type="term" value="C:nucleolus"/>
    <property type="evidence" value="ECO:0007669"/>
    <property type="project" value="UniProtKB-SubCell"/>
</dbReference>
<evidence type="ECO:0000256" key="9">
    <source>
        <dbReference type="RuleBase" id="RU366061"/>
    </source>
</evidence>
<evidence type="ECO:0000256" key="5">
    <source>
        <dbReference type="ARBA" id="ARBA00034314"/>
    </source>
</evidence>
<dbReference type="Pfam" id="PF08007">
    <property type="entry name" value="JmjC_2"/>
    <property type="match status" value="1"/>
</dbReference>
<keyword evidence="4 9" id="KW-0408">Iron</keyword>
<keyword evidence="9" id="KW-0805">Transcription regulation</keyword>
<accession>K0S131</accession>
<name>K0S131_THAOC</name>
<comment type="subcellular location">
    <subcellularLocation>
        <location evidence="1">Nucleus</location>
        <location evidence="1">Nucleolus</location>
    </subcellularLocation>
</comment>
<dbReference type="Gene3D" id="2.60.120.650">
    <property type="entry name" value="Cupin"/>
    <property type="match status" value="1"/>
</dbReference>
<dbReference type="AlphaFoldDB" id="K0S131"/>
<dbReference type="InterPro" id="IPR003347">
    <property type="entry name" value="JmjC_dom"/>
</dbReference>
<dbReference type="EC" id="1.14.11.-" evidence="9"/>
<evidence type="ECO:0000259" key="10">
    <source>
        <dbReference type="Pfam" id="PF08007"/>
    </source>
</evidence>
<dbReference type="Proteomes" id="UP000266841">
    <property type="component" value="Unassembled WGS sequence"/>
</dbReference>
<dbReference type="OrthoDB" id="206986at2759"/>
<comment type="similarity">
    <text evidence="5">Belongs to the ROX family. MINA53 subfamily.</text>
</comment>
<keyword evidence="2" id="KW-0690">Ribosome biogenesis</keyword>
<protein>
    <recommendedName>
        <fullName evidence="9">Bifunctional lysine-specific demethylase and histidyl-hydroxylase</fullName>
        <ecNumber evidence="9">1.14.11.-</ecNumber>
    </recommendedName>
</protein>
<evidence type="ECO:0000313" key="11">
    <source>
        <dbReference type="EMBL" id="EJK59020.1"/>
    </source>
</evidence>
<feature type="domain" description="JmjC" evidence="10">
    <location>
        <begin position="290"/>
        <end position="379"/>
    </location>
</feature>
<evidence type="ECO:0000313" key="12">
    <source>
        <dbReference type="Proteomes" id="UP000266841"/>
    </source>
</evidence>
<gene>
    <name evidence="11" type="ORF">THAOC_20816</name>
</gene>
<evidence type="ECO:0000256" key="7">
    <source>
        <dbReference type="ARBA" id="ARBA00047687"/>
    </source>
</evidence>
<evidence type="ECO:0000256" key="3">
    <source>
        <dbReference type="ARBA" id="ARBA00022723"/>
    </source>
</evidence>
<evidence type="ECO:0000256" key="1">
    <source>
        <dbReference type="ARBA" id="ARBA00004604"/>
    </source>
</evidence>
<keyword evidence="9" id="KW-0804">Transcription</keyword>
<dbReference type="SUPFAM" id="SSF51197">
    <property type="entry name" value="Clavaminate synthase-like"/>
    <property type="match status" value="1"/>
</dbReference>
<sequence>MYLVAHRAGFVAGPRQVFGQEDIAGPRSEPGAVAAFYLGVTPQLEDVLAPGRTVPIQGVSRRGRSEAHSTTILVGGRPTPSAFLVCKRIGPASTPTRTSAAAAAHSNFTGNFPMQPLTIQRVVLAFLALELSAPTRTDGFSCSSSSMTAVASIFLGNPIGETMEHQQHEVKTVEIAVRGDGEDGILGQLFGSSRDKFFQDILGKRVAYFPRSEMERDSPVKGIKLSSLYETNDWISLRIRGSREQLDKSTMCYEQMLEYLDGGGSVVIPISPSDYLHELKMNVENELDIADTSMNVYHSGPSAVALNIHYDAYPVIVLQLSGEKEWIIQNDAFGDSIKDVNTWKNITMKEGDVLYIPKGIYHAATTKEGFNSTTHVTIGLLS</sequence>
<comment type="caution">
    <text evidence="11">The sequence shown here is derived from an EMBL/GenBank/DDBJ whole genome shotgun (WGS) entry which is preliminary data.</text>
</comment>
<evidence type="ECO:0000256" key="8">
    <source>
        <dbReference type="ARBA" id="ARBA00049465"/>
    </source>
</evidence>
<dbReference type="PANTHER" id="PTHR13096">
    <property type="entry name" value="MINA53 MYC INDUCED NUCLEAR ANTIGEN"/>
    <property type="match status" value="1"/>
</dbReference>
<evidence type="ECO:0000256" key="2">
    <source>
        <dbReference type="ARBA" id="ARBA00022517"/>
    </source>
</evidence>
<dbReference type="GO" id="GO:0005506">
    <property type="term" value="F:iron ion binding"/>
    <property type="evidence" value="ECO:0007669"/>
    <property type="project" value="UniProtKB-UniRule"/>
</dbReference>
<keyword evidence="9" id="KW-0223">Dioxygenase</keyword>
<keyword evidence="9" id="KW-0560">Oxidoreductase</keyword>
<keyword evidence="3 9" id="KW-0479">Metal-binding</keyword>
<dbReference type="GO" id="GO:0032453">
    <property type="term" value="F:histone H3K4 demethylase activity"/>
    <property type="evidence" value="ECO:0007669"/>
    <property type="project" value="TreeGrafter"/>
</dbReference>
<comment type="cofactor">
    <cofactor evidence="9">
        <name>Fe(2+)</name>
        <dbReference type="ChEBI" id="CHEBI:29033"/>
    </cofactor>
    <text evidence="9">Binds 1 Fe(2+) ion per subunit.</text>
</comment>
<evidence type="ECO:0000256" key="6">
    <source>
        <dbReference type="ARBA" id="ARBA00046256"/>
    </source>
</evidence>
<dbReference type="GO" id="GO:0051864">
    <property type="term" value="F:histone H3K36 demethylase activity"/>
    <property type="evidence" value="ECO:0007669"/>
    <property type="project" value="TreeGrafter"/>
</dbReference>